<feature type="signal peptide" evidence="1">
    <location>
        <begin position="1"/>
        <end position="20"/>
    </location>
</feature>
<dbReference type="EMBL" id="FJUW01000003">
    <property type="protein sequence ID" value="CZS89653.1"/>
    <property type="molecule type" value="Genomic_DNA"/>
</dbReference>
<keyword evidence="1" id="KW-0732">Signal</keyword>
<evidence type="ECO:0000256" key="1">
    <source>
        <dbReference type="SAM" id="SignalP"/>
    </source>
</evidence>
<proteinExistence type="predicted"/>
<accession>A0A1E1JV10</accession>
<reference evidence="3" key="1">
    <citation type="submission" date="2016-03" db="EMBL/GenBank/DDBJ databases">
        <authorList>
            <person name="Ploux O."/>
        </authorList>
    </citation>
    <scope>NUCLEOTIDE SEQUENCE [LARGE SCALE GENOMIC DNA]</scope>
    <source>
        <strain evidence="3">UK7</strain>
    </source>
</reference>
<evidence type="ECO:0000313" key="3">
    <source>
        <dbReference type="Proteomes" id="UP000178129"/>
    </source>
</evidence>
<feature type="chain" id="PRO_5009445286" evidence="1">
    <location>
        <begin position="21"/>
        <end position="98"/>
    </location>
</feature>
<name>A0A1E1JV10_9HELO</name>
<dbReference type="AlphaFoldDB" id="A0A1E1JV10"/>
<comment type="caution">
    <text evidence="2">The sequence shown here is derived from an EMBL/GenBank/DDBJ whole genome shotgun (WGS) entry which is preliminary data.</text>
</comment>
<keyword evidence="3" id="KW-1185">Reference proteome</keyword>
<dbReference type="Proteomes" id="UP000178129">
    <property type="component" value="Unassembled WGS sequence"/>
</dbReference>
<sequence length="98" mass="10715">MKLTVALVALAAALFQQVHADKYCCVSTSEKSTSCGDEGTRYCPLPEPRSSRKFVRPTHSGRAIIGQIVGFMNPVGQKKMDVPWENGLALGIQYENQS</sequence>
<dbReference type="InParanoid" id="A0A1E1JV10"/>
<organism evidence="2 3">
    <name type="scientific">Rhynchosporium graminicola</name>
    <dbReference type="NCBI Taxonomy" id="2792576"/>
    <lineage>
        <taxon>Eukaryota</taxon>
        <taxon>Fungi</taxon>
        <taxon>Dikarya</taxon>
        <taxon>Ascomycota</taxon>
        <taxon>Pezizomycotina</taxon>
        <taxon>Leotiomycetes</taxon>
        <taxon>Helotiales</taxon>
        <taxon>Ploettnerulaceae</taxon>
        <taxon>Rhynchosporium</taxon>
    </lineage>
</organism>
<evidence type="ECO:0000313" key="2">
    <source>
        <dbReference type="EMBL" id="CZS89653.1"/>
    </source>
</evidence>
<gene>
    <name evidence="2" type="ORF">RCO7_02485</name>
</gene>
<protein>
    <submittedName>
        <fullName evidence="2">Uncharacterized protein</fullName>
    </submittedName>
</protein>